<evidence type="ECO:0000256" key="6">
    <source>
        <dbReference type="RuleBase" id="RU366043"/>
    </source>
</evidence>
<feature type="region of interest" description="Disordered" evidence="7">
    <location>
        <begin position="1"/>
        <end position="20"/>
    </location>
</feature>
<keyword evidence="6" id="KW-1133">Transmembrane helix</keyword>
<evidence type="ECO:0000256" key="1">
    <source>
        <dbReference type="ARBA" id="ARBA00004606"/>
    </source>
</evidence>
<dbReference type="EC" id="2.1.1.-" evidence="6"/>
<evidence type="ECO:0000256" key="7">
    <source>
        <dbReference type="SAM" id="MobiDB-lite"/>
    </source>
</evidence>
<reference evidence="8" key="1">
    <citation type="submission" date="2021-08" db="EMBL/GenBank/DDBJ databases">
        <title>WGS assembly of Ceratopteris richardii.</title>
        <authorList>
            <person name="Marchant D.B."/>
            <person name="Chen G."/>
            <person name="Jenkins J."/>
            <person name="Shu S."/>
            <person name="Leebens-Mack J."/>
            <person name="Grimwood J."/>
            <person name="Schmutz J."/>
            <person name="Soltis P."/>
            <person name="Soltis D."/>
            <person name="Chen Z.-H."/>
        </authorList>
    </citation>
    <scope>NUCLEOTIDE SEQUENCE</scope>
    <source>
        <strain evidence="8">Whitten #5841</strain>
        <tissue evidence="8">Leaf</tissue>
    </source>
</reference>
<accession>A0A8T2PZ14</accession>
<dbReference type="SUPFAM" id="SSF53335">
    <property type="entry name" value="S-adenosyl-L-methionine-dependent methyltransferases"/>
    <property type="match status" value="2"/>
</dbReference>
<dbReference type="Proteomes" id="UP000825935">
    <property type="component" value="Chromosome 39"/>
</dbReference>
<comment type="similarity">
    <text evidence="2 6">Belongs to the methyltransferase superfamily.</text>
</comment>
<dbReference type="GO" id="GO:0008168">
    <property type="term" value="F:methyltransferase activity"/>
    <property type="evidence" value="ECO:0007669"/>
    <property type="project" value="UniProtKB-UniRule"/>
</dbReference>
<evidence type="ECO:0000256" key="4">
    <source>
        <dbReference type="ARBA" id="ARBA00022968"/>
    </source>
</evidence>
<dbReference type="EMBL" id="CM035444">
    <property type="protein sequence ID" value="KAH7276649.1"/>
    <property type="molecule type" value="Genomic_DNA"/>
</dbReference>
<keyword evidence="6" id="KW-0808">Transferase</keyword>
<evidence type="ECO:0000256" key="5">
    <source>
        <dbReference type="ARBA" id="ARBA00037847"/>
    </source>
</evidence>
<comment type="caution">
    <text evidence="8">The sequence shown here is derived from an EMBL/GenBank/DDBJ whole genome shotgun (WGS) entry which is preliminary data.</text>
</comment>
<comment type="subcellular location">
    <subcellularLocation>
        <location evidence="5">Endomembrane system</location>
        <topology evidence="5">Single-pass membrane protein</topology>
    </subcellularLocation>
    <subcellularLocation>
        <location evidence="1 6">Membrane</location>
        <topology evidence="1 6">Single-pass type II membrane protein</topology>
    </subcellularLocation>
</comment>
<gene>
    <name evidence="8" type="ORF">KP509_39G016300</name>
</gene>
<dbReference type="GO" id="GO:0005737">
    <property type="term" value="C:cytoplasm"/>
    <property type="evidence" value="ECO:0007669"/>
    <property type="project" value="TreeGrafter"/>
</dbReference>
<dbReference type="PANTHER" id="PTHR10108">
    <property type="entry name" value="SAM-DEPENDENT METHYLTRANSFERASE"/>
    <property type="match status" value="1"/>
</dbReference>
<sequence>MSNRVSLRSSPSGRGSNTCQLSDEHAIHAAANGKSMEEWKLQGELMTSSPILRNLSLSPSAQEHTSPPKTQNGNALNCNGIHKLDYLSSPDVLKPYSSLSSSGRGKRCAIPLGSTMLLCFVSAFLFIGMLGSRNGAYDLSLVPTLGIYRSHRRLQAELIVDPFKGGIFGKGTVRMKELPICESSYEHYVPCYERDSSFSSERSCQTTSRKKQCLVPPPDDYRIPPRWPQSRNMIWRGNMKLAADSGLSGQILTGVRNEANSMVTLDVTAPELKKLDNRVKKVLDVLSNNSGSERQLGVVLDINCGLSQLQERHVSLQKALILCVAPYEGNGSLVQYTLERGKPAFIGSPLTAQLPLPSVSFDMIHVLDLDFEWKEGLALLELDRLVKPGGYFVWSNQATVPPEQLLDKFKDLASKICWFPVLDASGTFVWRKTSNETCYLERGSDAKPKLCSKVIEANASRYLPLRPCITRSMESTTKETNQLENISGFSNEEVSGDTSVWSATANSYWSLLTPIIFSDHPKRPGEEDPLPPSNIVRNVLDMNALYGGLNTALLDRKKSVWVMNVVPRGAPDTLPQIYKRGLIGLQHDWCEALPVYPRTFDLLHGIGLLSQELGKSNPCGLSTLFLEMDRILRPEGWVILRDKEELIEDARVAAGQMRWESRVIDVEGLEDQQLLVCQKIFWKNQPSKAVS</sequence>
<evidence type="ECO:0000313" key="8">
    <source>
        <dbReference type="EMBL" id="KAH7276649.1"/>
    </source>
</evidence>
<keyword evidence="6" id="KW-0472">Membrane</keyword>
<dbReference type="OMA" id="CDTEAEN"/>
<evidence type="ECO:0000256" key="3">
    <source>
        <dbReference type="ARBA" id="ARBA00022603"/>
    </source>
</evidence>
<dbReference type="AlphaFoldDB" id="A0A8T2PZ14"/>
<organism evidence="8 9">
    <name type="scientific">Ceratopteris richardii</name>
    <name type="common">Triangle waterfern</name>
    <dbReference type="NCBI Taxonomy" id="49495"/>
    <lineage>
        <taxon>Eukaryota</taxon>
        <taxon>Viridiplantae</taxon>
        <taxon>Streptophyta</taxon>
        <taxon>Embryophyta</taxon>
        <taxon>Tracheophyta</taxon>
        <taxon>Polypodiopsida</taxon>
        <taxon>Polypodiidae</taxon>
        <taxon>Polypodiales</taxon>
        <taxon>Pteridineae</taxon>
        <taxon>Pteridaceae</taxon>
        <taxon>Parkerioideae</taxon>
        <taxon>Ceratopteris</taxon>
    </lineage>
</organism>
<evidence type="ECO:0000256" key="2">
    <source>
        <dbReference type="ARBA" id="ARBA00008361"/>
    </source>
</evidence>
<dbReference type="OrthoDB" id="2013972at2759"/>
<dbReference type="GO" id="GO:0016020">
    <property type="term" value="C:membrane"/>
    <property type="evidence" value="ECO:0007669"/>
    <property type="project" value="UniProtKB-SubCell"/>
</dbReference>
<evidence type="ECO:0000313" key="9">
    <source>
        <dbReference type="Proteomes" id="UP000825935"/>
    </source>
</evidence>
<feature type="transmembrane region" description="Helical" evidence="6">
    <location>
        <begin position="108"/>
        <end position="130"/>
    </location>
</feature>
<keyword evidence="3 6" id="KW-0489">Methyltransferase</keyword>
<dbReference type="InterPro" id="IPR029063">
    <property type="entry name" value="SAM-dependent_MTases_sf"/>
</dbReference>
<keyword evidence="4 6" id="KW-0735">Signal-anchor</keyword>
<name>A0A8T2PZ14_CERRI</name>
<dbReference type="Pfam" id="PF03141">
    <property type="entry name" value="Methyltransf_29"/>
    <property type="match status" value="1"/>
</dbReference>
<keyword evidence="6" id="KW-0325">Glycoprotein</keyword>
<dbReference type="InterPro" id="IPR004159">
    <property type="entry name" value="Put_SAM_MeTrfase"/>
</dbReference>
<dbReference type="GO" id="GO:0012505">
    <property type="term" value="C:endomembrane system"/>
    <property type="evidence" value="ECO:0007669"/>
    <property type="project" value="UniProtKB-SubCell"/>
</dbReference>
<proteinExistence type="inferred from homology"/>
<dbReference type="GO" id="GO:0032259">
    <property type="term" value="P:methylation"/>
    <property type="evidence" value="ECO:0007669"/>
    <property type="project" value="UniProtKB-KW"/>
</dbReference>
<keyword evidence="9" id="KW-1185">Reference proteome</keyword>
<protein>
    <recommendedName>
        <fullName evidence="6">Methyltransferase</fullName>
        <ecNumber evidence="6">2.1.1.-</ecNumber>
    </recommendedName>
</protein>
<keyword evidence="6" id="KW-0812">Transmembrane</keyword>
<dbReference type="PANTHER" id="PTHR10108:SF1083">
    <property type="entry name" value="METHYLTRANSFERASE PMT4-RELATED"/>
    <property type="match status" value="1"/>
</dbReference>